<keyword evidence="2" id="KW-1185">Reference proteome</keyword>
<comment type="caution">
    <text evidence="1">The sequence shown here is derived from an EMBL/GenBank/DDBJ whole genome shotgun (WGS) entry which is preliminary data.</text>
</comment>
<sequence>MAGEINLFLLKKEVFWWKNRMYNGKSIKEIIRKAEAPCSSPYKLEALELDIYHGPFCERSTFQNGLRK</sequence>
<protein>
    <submittedName>
        <fullName evidence="1">Uncharacterized protein</fullName>
    </submittedName>
</protein>
<evidence type="ECO:0000313" key="1">
    <source>
        <dbReference type="EMBL" id="EKN62990.1"/>
    </source>
</evidence>
<evidence type="ECO:0000313" key="2">
    <source>
        <dbReference type="Proteomes" id="UP000006315"/>
    </source>
</evidence>
<dbReference type="Proteomes" id="UP000006315">
    <property type="component" value="Unassembled WGS sequence"/>
</dbReference>
<organism evidence="1 2">
    <name type="scientific">Schinkia azotoformans LMG 9581</name>
    <dbReference type="NCBI Taxonomy" id="1131731"/>
    <lineage>
        <taxon>Bacteria</taxon>
        <taxon>Bacillati</taxon>
        <taxon>Bacillota</taxon>
        <taxon>Bacilli</taxon>
        <taxon>Bacillales</taxon>
        <taxon>Bacillaceae</taxon>
        <taxon>Calidifontibacillus/Schinkia group</taxon>
        <taxon>Schinkia</taxon>
    </lineage>
</organism>
<dbReference type="EMBL" id="AJLR01000149">
    <property type="protein sequence ID" value="EKN62990.1"/>
    <property type="molecule type" value="Genomic_DNA"/>
</dbReference>
<gene>
    <name evidence="1" type="ORF">BAZO_19558</name>
</gene>
<dbReference type="STRING" id="1131731.BAZO_19558"/>
<dbReference type="AlphaFoldDB" id="K6BVQ2"/>
<proteinExistence type="predicted"/>
<reference evidence="1 2" key="1">
    <citation type="journal article" date="2012" name="Front. Microbiol.">
        <title>Redundancy and modularity in membrane-associated dissimilatory nitrate reduction in Bacillus.</title>
        <authorList>
            <person name="Heylen K."/>
            <person name="Keltjens J."/>
        </authorList>
    </citation>
    <scope>NUCLEOTIDE SEQUENCE [LARGE SCALE GENOMIC DNA]</scope>
    <source>
        <strain evidence="1 2">LMG 9581</strain>
    </source>
</reference>
<name>K6BVQ2_SCHAZ</name>
<accession>K6BVQ2</accession>